<evidence type="ECO:0000256" key="2">
    <source>
        <dbReference type="ARBA" id="ARBA00022556"/>
    </source>
</evidence>
<dbReference type="SUPFAM" id="SSF51161">
    <property type="entry name" value="Trimeric LpxA-like enzymes"/>
    <property type="match status" value="1"/>
</dbReference>
<keyword evidence="4" id="KW-0443">Lipid metabolism</keyword>
<reference evidence="7" key="1">
    <citation type="submission" date="2020-10" db="EMBL/GenBank/DDBJ databases">
        <authorList>
            <person name="Gilroy R."/>
        </authorList>
    </citation>
    <scope>NUCLEOTIDE SEQUENCE</scope>
    <source>
        <strain evidence="7">21143</strain>
    </source>
</reference>
<accession>A0A9D1GFN7</accession>
<dbReference type="NCBIfam" id="TIGR01852">
    <property type="entry name" value="lipid_A_lpxA"/>
    <property type="match status" value="1"/>
</dbReference>
<protein>
    <submittedName>
        <fullName evidence="7">Acyl-ACP--UDP-N-acetylglucosamine O-acyltransferase</fullName>
        <ecNumber evidence="7">2.3.1.129</ecNumber>
    </submittedName>
</protein>
<keyword evidence="1" id="KW-0444">Lipid biosynthesis</keyword>
<evidence type="ECO:0000313" key="8">
    <source>
        <dbReference type="Proteomes" id="UP000886722"/>
    </source>
</evidence>
<name>A0A9D1GFN7_9BACT</name>
<dbReference type="NCBIfam" id="NF003657">
    <property type="entry name" value="PRK05289.1"/>
    <property type="match status" value="1"/>
</dbReference>
<dbReference type="InterPro" id="IPR029098">
    <property type="entry name" value="Acetyltransf_C"/>
</dbReference>
<dbReference type="PIRSF" id="PIRSF000456">
    <property type="entry name" value="UDP-GlcNAc_acltr"/>
    <property type="match status" value="1"/>
</dbReference>
<sequence>MISPLAYVDPKAEIGNNVTIHPFAYIDKNVVIGDNCEIFPYASVLAGTTMGKNNRVFHGAILGAEPQDFRYKGEATRLSIGDNNMIREYVIINRATTPGGETVIGNRDYLLKGTRIGHDCRVDDDCILGIDCDLAGECHIHSKAILAGRVIIKENCRVGSWSLIKSGCRTGKDIPPYILAAHNPITYKGIDAFIMRRSGFSEEAIENIALAYRQIYSSGTSLENAVLRIKDVCTPSPEIDYILRFIEESKMGIIATYGEEGL</sequence>
<dbReference type="InterPro" id="IPR010137">
    <property type="entry name" value="Lipid_A_LpxA"/>
</dbReference>
<proteinExistence type="predicted"/>
<dbReference type="PANTHER" id="PTHR43480">
    <property type="entry name" value="ACYL-[ACYL-CARRIER-PROTEIN]--UDP-N-ACETYLGLUCOSAMINE O-ACYLTRANSFERASE"/>
    <property type="match status" value="1"/>
</dbReference>
<organism evidence="7 8">
    <name type="scientific">Candidatus Caccoplasma intestinavium</name>
    <dbReference type="NCBI Taxonomy" id="2840716"/>
    <lineage>
        <taxon>Bacteria</taxon>
        <taxon>Pseudomonadati</taxon>
        <taxon>Bacteroidota</taxon>
        <taxon>Bacteroidia</taxon>
        <taxon>Bacteroidales</taxon>
        <taxon>Bacteroidaceae</taxon>
        <taxon>Bacteroidaceae incertae sedis</taxon>
        <taxon>Candidatus Caccoplasma</taxon>
    </lineage>
</organism>
<dbReference type="EMBL" id="DVKT01000034">
    <property type="protein sequence ID" value="HIT39289.1"/>
    <property type="molecule type" value="Genomic_DNA"/>
</dbReference>
<keyword evidence="5 7" id="KW-0012">Acyltransferase</keyword>
<feature type="domain" description="UDP N-acetylglucosamine O-acyltransferase C-terminal" evidence="6">
    <location>
        <begin position="173"/>
        <end position="254"/>
    </location>
</feature>
<comment type="caution">
    <text evidence="7">The sequence shown here is derived from an EMBL/GenBank/DDBJ whole genome shotgun (WGS) entry which is preliminary data.</text>
</comment>
<dbReference type="Pfam" id="PF13720">
    <property type="entry name" value="Acetyltransf_11"/>
    <property type="match status" value="1"/>
</dbReference>
<dbReference type="Proteomes" id="UP000886722">
    <property type="component" value="Unassembled WGS sequence"/>
</dbReference>
<dbReference type="EC" id="2.3.1.129" evidence="7"/>
<dbReference type="GO" id="GO:0008780">
    <property type="term" value="F:acyl-[acyl-carrier-protein]-UDP-N-acetylglucosamine O-acyltransferase activity"/>
    <property type="evidence" value="ECO:0007669"/>
    <property type="project" value="UniProtKB-EC"/>
</dbReference>
<dbReference type="GO" id="GO:0009245">
    <property type="term" value="P:lipid A biosynthetic process"/>
    <property type="evidence" value="ECO:0007669"/>
    <property type="project" value="UniProtKB-KW"/>
</dbReference>
<dbReference type="AlphaFoldDB" id="A0A9D1GFN7"/>
<dbReference type="Gene3D" id="1.20.1180.10">
    <property type="entry name" value="Udp N-acetylglucosamine O-acyltransferase, C-terminal domain"/>
    <property type="match status" value="1"/>
</dbReference>
<gene>
    <name evidence="7" type="primary">lpxA</name>
    <name evidence="7" type="ORF">IAD06_04550</name>
</gene>
<evidence type="ECO:0000256" key="5">
    <source>
        <dbReference type="ARBA" id="ARBA00023315"/>
    </source>
</evidence>
<dbReference type="GO" id="GO:0016020">
    <property type="term" value="C:membrane"/>
    <property type="evidence" value="ECO:0007669"/>
    <property type="project" value="GOC"/>
</dbReference>
<keyword evidence="2" id="KW-0441">Lipid A biosynthesis</keyword>
<evidence type="ECO:0000256" key="3">
    <source>
        <dbReference type="ARBA" id="ARBA00022679"/>
    </source>
</evidence>
<dbReference type="Gene3D" id="2.160.10.10">
    <property type="entry name" value="Hexapeptide repeat proteins"/>
    <property type="match status" value="1"/>
</dbReference>
<dbReference type="PANTHER" id="PTHR43480:SF1">
    <property type="entry name" value="ACYL-[ACYL-CARRIER-PROTEIN]--UDP-N-ACETYLGLUCOSAMINE O-ACYLTRANSFERASE, MITOCHONDRIAL-RELATED"/>
    <property type="match status" value="1"/>
</dbReference>
<dbReference type="InterPro" id="IPR011004">
    <property type="entry name" value="Trimer_LpxA-like_sf"/>
</dbReference>
<keyword evidence="3 7" id="KW-0808">Transferase</keyword>
<evidence type="ECO:0000256" key="1">
    <source>
        <dbReference type="ARBA" id="ARBA00022516"/>
    </source>
</evidence>
<dbReference type="InterPro" id="IPR037157">
    <property type="entry name" value="Acetyltransf_C_sf"/>
</dbReference>
<evidence type="ECO:0000313" key="7">
    <source>
        <dbReference type="EMBL" id="HIT39289.1"/>
    </source>
</evidence>
<evidence type="ECO:0000256" key="4">
    <source>
        <dbReference type="ARBA" id="ARBA00023098"/>
    </source>
</evidence>
<evidence type="ECO:0000259" key="6">
    <source>
        <dbReference type="Pfam" id="PF13720"/>
    </source>
</evidence>
<reference evidence="7" key="2">
    <citation type="journal article" date="2021" name="PeerJ">
        <title>Extensive microbial diversity within the chicken gut microbiome revealed by metagenomics and culture.</title>
        <authorList>
            <person name="Gilroy R."/>
            <person name="Ravi A."/>
            <person name="Getino M."/>
            <person name="Pursley I."/>
            <person name="Horton D.L."/>
            <person name="Alikhan N.F."/>
            <person name="Baker D."/>
            <person name="Gharbi K."/>
            <person name="Hall N."/>
            <person name="Watson M."/>
            <person name="Adriaenssens E.M."/>
            <person name="Foster-Nyarko E."/>
            <person name="Jarju S."/>
            <person name="Secka A."/>
            <person name="Antonio M."/>
            <person name="Oren A."/>
            <person name="Chaudhuri R.R."/>
            <person name="La Ragione R."/>
            <person name="Hildebrand F."/>
            <person name="Pallen M.J."/>
        </authorList>
    </citation>
    <scope>NUCLEOTIDE SEQUENCE</scope>
    <source>
        <strain evidence="7">21143</strain>
    </source>
</reference>